<evidence type="ECO:0000313" key="1">
    <source>
        <dbReference type="EMBL" id="KAI3789639.1"/>
    </source>
</evidence>
<evidence type="ECO:0000313" key="2">
    <source>
        <dbReference type="Proteomes" id="UP001055811"/>
    </source>
</evidence>
<sequence>MRRVAGRREGTRKGGGEKRMFPIFKISSGFVVRIRKWPRHFSMELFTPRSMRLIRFMPMAVAVTYSGS</sequence>
<name>A0ACB9H1A2_CICIN</name>
<protein>
    <submittedName>
        <fullName evidence="1">Uncharacterized protein</fullName>
    </submittedName>
</protein>
<organism evidence="1 2">
    <name type="scientific">Cichorium intybus</name>
    <name type="common">Chicory</name>
    <dbReference type="NCBI Taxonomy" id="13427"/>
    <lineage>
        <taxon>Eukaryota</taxon>
        <taxon>Viridiplantae</taxon>
        <taxon>Streptophyta</taxon>
        <taxon>Embryophyta</taxon>
        <taxon>Tracheophyta</taxon>
        <taxon>Spermatophyta</taxon>
        <taxon>Magnoliopsida</taxon>
        <taxon>eudicotyledons</taxon>
        <taxon>Gunneridae</taxon>
        <taxon>Pentapetalae</taxon>
        <taxon>asterids</taxon>
        <taxon>campanulids</taxon>
        <taxon>Asterales</taxon>
        <taxon>Asteraceae</taxon>
        <taxon>Cichorioideae</taxon>
        <taxon>Cichorieae</taxon>
        <taxon>Cichoriinae</taxon>
        <taxon>Cichorium</taxon>
    </lineage>
</organism>
<gene>
    <name evidence="1" type="ORF">L2E82_02440</name>
</gene>
<proteinExistence type="predicted"/>
<dbReference type="EMBL" id="CM042009">
    <property type="protein sequence ID" value="KAI3789639.1"/>
    <property type="molecule type" value="Genomic_DNA"/>
</dbReference>
<reference evidence="2" key="1">
    <citation type="journal article" date="2022" name="Mol. Ecol. Resour.">
        <title>The genomes of chicory, endive, great burdock and yacon provide insights into Asteraceae palaeo-polyploidization history and plant inulin production.</title>
        <authorList>
            <person name="Fan W."/>
            <person name="Wang S."/>
            <person name="Wang H."/>
            <person name="Wang A."/>
            <person name="Jiang F."/>
            <person name="Liu H."/>
            <person name="Zhao H."/>
            <person name="Xu D."/>
            <person name="Zhang Y."/>
        </authorList>
    </citation>
    <scope>NUCLEOTIDE SEQUENCE [LARGE SCALE GENOMIC DNA]</scope>
    <source>
        <strain evidence="2">cv. Punajuju</strain>
    </source>
</reference>
<reference evidence="1 2" key="2">
    <citation type="journal article" date="2022" name="Mol. Ecol. Resour.">
        <title>The genomes of chicory, endive, great burdock and yacon provide insights into Asteraceae paleo-polyploidization history and plant inulin production.</title>
        <authorList>
            <person name="Fan W."/>
            <person name="Wang S."/>
            <person name="Wang H."/>
            <person name="Wang A."/>
            <person name="Jiang F."/>
            <person name="Liu H."/>
            <person name="Zhao H."/>
            <person name="Xu D."/>
            <person name="Zhang Y."/>
        </authorList>
    </citation>
    <scope>NUCLEOTIDE SEQUENCE [LARGE SCALE GENOMIC DNA]</scope>
    <source>
        <strain evidence="2">cv. Punajuju</strain>
        <tissue evidence="1">Leaves</tissue>
    </source>
</reference>
<comment type="caution">
    <text evidence="1">The sequence shown here is derived from an EMBL/GenBank/DDBJ whole genome shotgun (WGS) entry which is preliminary data.</text>
</comment>
<keyword evidence="2" id="KW-1185">Reference proteome</keyword>
<accession>A0ACB9H1A2</accession>
<dbReference type="Proteomes" id="UP001055811">
    <property type="component" value="Linkage Group LG01"/>
</dbReference>